<feature type="transmembrane region" description="Helical" evidence="10">
    <location>
        <begin position="59"/>
        <end position="78"/>
    </location>
</feature>
<feature type="transmembrane region" description="Helical" evidence="10">
    <location>
        <begin position="159"/>
        <end position="179"/>
    </location>
</feature>
<evidence type="ECO:0000313" key="12">
    <source>
        <dbReference type="EMBL" id="QOV88604.1"/>
    </source>
</evidence>
<feature type="transmembrane region" description="Helical" evidence="10">
    <location>
        <begin position="219"/>
        <end position="252"/>
    </location>
</feature>
<feature type="transmembrane region" description="Helical" evidence="10">
    <location>
        <begin position="264"/>
        <end position="287"/>
    </location>
</feature>
<dbReference type="EMBL" id="CP063458">
    <property type="protein sequence ID" value="QOV88604.1"/>
    <property type="molecule type" value="Genomic_DNA"/>
</dbReference>
<keyword evidence="2 10" id="KW-0813">Transport</keyword>
<keyword evidence="13" id="KW-1185">Reference proteome</keyword>
<dbReference type="PANTHER" id="PTHR10110">
    <property type="entry name" value="SODIUM/HYDROGEN EXCHANGER"/>
    <property type="match status" value="1"/>
</dbReference>
<sequence length="531" mass="57917">MTTVELIIILLVATAALAWLASRVRVPYPIFLTLAGLGISQLSRLSHGHFRPVELNPEVVFLIFLPPLLYHAGLMTSWRDFRSNLRAISMLAVGLVLFTMIAIAFVAHYAIGIGWGPAFVLGAIISPPDAVAATAITQRLRVPKRIVTILEGESLVNDASALIAYRVAIAAVAGGVFSLGDAGMKFVIAATGGIAVGYAVGKIMVWIRPRIHDPSVEGFVALLIPYIAFLPAEWLHLSGVLSVVTAGVFVGRKVPQIATSHGRLRLYAVWDTLVFLLNGLIFILIGLQLPAVIERLEMQSWGSLTGNVLVIGSTAILVRILWVFPAAYLPRLIPSIRRREPWPDPRQVFLVSWVGLRGIVSLAAALALPLAIPSGADFPSRDLIIFITFGVILMTLVGQGLTLPLVIKALRIGADDIEEREEEVARLQLANAALSRLQVMAILDESAVPMIDRVRQPYEQRLNYYGPRRRGIIIDDAAANCKTTDDVLRAALGAEREMLLKLRDTGEIGDDVLRKLQMELDLQEASLETEQ</sequence>
<evidence type="ECO:0000256" key="2">
    <source>
        <dbReference type="ARBA" id="ARBA00022448"/>
    </source>
</evidence>
<dbReference type="NCBIfam" id="TIGR00831">
    <property type="entry name" value="a_cpa1"/>
    <property type="match status" value="1"/>
</dbReference>
<evidence type="ECO:0000256" key="7">
    <source>
        <dbReference type="ARBA" id="ARBA00023065"/>
    </source>
</evidence>
<evidence type="ECO:0000256" key="10">
    <source>
        <dbReference type="RuleBase" id="RU366002"/>
    </source>
</evidence>
<evidence type="ECO:0000256" key="6">
    <source>
        <dbReference type="ARBA" id="ARBA00023053"/>
    </source>
</evidence>
<feature type="transmembrane region" description="Helical" evidence="10">
    <location>
        <begin position="384"/>
        <end position="407"/>
    </location>
</feature>
<accession>A0A7M2WTL0</accession>
<dbReference type="GO" id="GO:0051453">
    <property type="term" value="P:regulation of intracellular pH"/>
    <property type="evidence" value="ECO:0007669"/>
    <property type="project" value="TreeGrafter"/>
</dbReference>
<comment type="similarity">
    <text evidence="10">Belongs to the monovalent cation:proton antiporter 1 (CPA1) transporter (TC 2.A.36) family.</text>
</comment>
<comment type="subcellular location">
    <subcellularLocation>
        <location evidence="1 10">Cell membrane</location>
        <topology evidence="1 10">Multi-pass membrane protein</topology>
    </subcellularLocation>
</comment>
<dbReference type="Pfam" id="PF00999">
    <property type="entry name" value="Na_H_Exchanger"/>
    <property type="match status" value="1"/>
</dbReference>
<keyword evidence="10" id="KW-0050">Antiport</keyword>
<dbReference type="Proteomes" id="UP000593765">
    <property type="component" value="Chromosome"/>
</dbReference>
<dbReference type="InterPro" id="IPR006153">
    <property type="entry name" value="Cation/H_exchanger_TM"/>
</dbReference>
<protein>
    <submittedName>
        <fullName evidence="12">Na+/H+ antiporter</fullName>
    </submittedName>
</protein>
<keyword evidence="8 10" id="KW-0472">Membrane</keyword>
<gene>
    <name evidence="12" type="ORF">IPV69_20535</name>
</gene>
<reference evidence="12 13" key="1">
    <citation type="submission" date="2020-10" db="EMBL/GenBank/DDBJ databases">
        <title>Wide distribution of Phycisphaera-like planctomycetes from WD2101 soil group in peatlands and genome analysis of the first cultivated representative.</title>
        <authorList>
            <person name="Dedysh S.N."/>
            <person name="Beletsky A.V."/>
            <person name="Ivanova A."/>
            <person name="Kulichevskaya I.S."/>
            <person name="Suzina N.E."/>
            <person name="Philippov D.A."/>
            <person name="Rakitin A.L."/>
            <person name="Mardanov A.V."/>
            <person name="Ravin N.V."/>
        </authorList>
    </citation>
    <scope>NUCLEOTIDE SEQUENCE [LARGE SCALE GENOMIC DNA]</scope>
    <source>
        <strain evidence="12 13">M1803</strain>
    </source>
</reference>
<keyword evidence="3 10" id="KW-1003">Cell membrane</keyword>
<dbReference type="GO" id="GO:0015385">
    <property type="term" value="F:sodium:proton antiporter activity"/>
    <property type="evidence" value="ECO:0007669"/>
    <property type="project" value="InterPro"/>
</dbReference>
<dbReference type="RefSeq" id="WP_206291597.1">
    <property type="nucleotide sequence ID" value="NZ_CP063458.1"/>
</dbReference>
<evidence type="ECO:0000256" key="1">
    <source>
        <dbReference type="ARBA" id="ARBA00004651"/>
    </source>
</evidence>
<dbReference type="KEGG" id="hbs:IPV69_20535"/>
<dbReference type="GO" id="GO:0005886">
    <property type="term" value="C:plasma membrane"/>
    <property type="evidence" value="ECO:0007669"/>
    <property type="project" value="UniProtKB-SubCell"/>
</dbReference>
<name>A0A7M2WTL0_9BACT</name>
<evidence type="ECO:0000313" key="13">
    <source>
        <dbReference type="Proteomes" id="UP000593765"/>
    </source>
</evidence>
<dbReference type="InterPro" id="IPR018422">
    <property type="entry name" value="Cation/H_exchanger_CPA1"/>
</dbReference>
<comment type="caution">
    <text evidence="10">Lacks conserved residue(s) required for the propagation of feature annotation.</text>
</comment>
<feature type="transmembrane region" description="Helical" evidence="10">
    <location>
        <begin position="307"/>
        <end position="329"/>
    </location>
</feature>
<dbReference type="Gene3D" id="6.10.140.1330">
    <property type="match status" value="1"/>
</dbReference>
<keyword evidence="6 10" id="KW-0915">Sodium</keyword>
<keyword evidence="4 10" id="KW-0812">Transmembrane</keyword>
<dbReference type="AlphaFoldDB" id="A0A7M2WTL0"/>
<keyword evidence="5 10" id="KW-1133">Transmembrane helix</keyword>
<organism evidence="12 13">
    <name type="scientific">Humisphaera borealis</name>
    <dbReference type="NCBI Taxonomy" id="2807512"/>
    <lineage>
        <taxon>Bacteria</taxon>
        <taxon>Pseudomonadati</taxon>
        <taxon>Planctomycetota</taxon>
        <taxon>Phycisphaerae</taxon>
        <taxon>Tepidisphaerales</taxon>
        <taxon>Tepidisphaeraceae</taxon>
        <taxon>Humisphaera</taxon>
    </lineage>
</organism>
<keyword evidence="7 10" id="KW-0406">Ion transport</keyword>
<dbReference type="GO" id="GO:0098719">
    <property type="term" value="P:sodium ion import across plasma membrane"/>
    <property type="evidence" value="ECO:0007669"/>
    <property type="project" value="TreeGrafter"/>
</dbReference>
<evidence type="ECO:0000256" key="8">
    <source>
        <dbReference type="ARBA" id="ARBA00023136"/>
    </source>
</evidence>
<evidence type="ECO:0000259" key="11">
    <source>
        <dbReference type="Pfam" id="PF00999"/>
    </source>
</evidence>
<keyword evidence="9 10" id="KW-0739">Sodium transport</keyword>
<feature type="transmembrane region" description="Helical" evidence="10">
    <location>
        <begin position="90"/>
        <end position="111"/>
    </location>
</feature>
<evidence type="ECO:0000256" key="9">
    <source>
        <dbReference type="ARBA" id="ARBA00023201"/>
    </source>
</evidence>
<comment type="function">
    <text evidence="10">Na(+)/H(+) antiporter that extrudes sodium in exchange for external protons.</text>
</comment>
<dbReference type="GO" id="GO:0015386">
    <property type="term" value="F:potassium:proton antiporter activity"/>
    <property type="evidence" value="ECO:0007669"/>
    <property type="project" value="TreeGrafter"/>
</dbReference>
<feature type="transmembrane region" description="Helical" evidence="10">
    <location>
        <begin position="186"/>
        <end position="207"/>
    </location>
</feature>
<feature type="domain" description="Cation/H+ exchanger transmembrane" evidence="11">
    <location>
        <begin position="13"/>
        <end position="407"/>
    </location>
</feature>
<evidence type="ECO:0000256" key="3">
    <source>
        <dbReference type="ARBA" id="ARBA00022475"/>
    </source>
</evidence>
<feature type="transmembrane region" description="Helical" evidence="10">
    <location>
        <begin position="350"/>
        <end position="372"/>
    </location>
</feature>
<dbReference type="InterPro" id="IPR004705">
    <property type="entry name" value="Cation/H_exchanger_CPA1_bac"/>
</dbReference>
<evidence type="ECO:0000256" key="4">
    <source>
        <dbReference type="ARBA" id="ARBA00022692"/>
    </source>
</evidence>
<proteinExistence type="inferred from homology"/>
<dbReference type="PANTHER" id="PTHR10110:SF86">
    <property type="entry name" value="SODIUM_HYDROGEN EXCHANGER 7"/>
    <property type="match status" value="1"/>
</dbReference>
<evidence type="ECO:0000256" key="5">
    <source>
        <dbReference type="ARBA" id="ARBA00022989"/>
    </source>
</evidence>